<evidence type="ECO:0000256" key="10">
    <source>
        <dbReference type="PIRSR" id="PIRSR001549-1"/>
    </source>
</evidence>
<evidence type="ECO:0000313" key="13">
    <source>
        <dbReference type="Proteomes" id="UP000007102"/>
    </source>
</evidence>
<organism evidence="12 13">
    <name type="scientific">Desulfurobacterium thermolithotrophum (strain DSM 11699 / BSA)</name>
    <dbReference type="NCBI Taxonomy" id="868864"/>
    <lineage>
        <taxon>Bacteria</taxon>
        <taxon>Pseudomonadati</taxon>
        <taxon>Aquificota</taxon>
        <taxon>Aquificia</taxon>
        <taxon>Desulfurobacteriales</taxon>
        <taxon>Desulfurobacteriaceae</taxon>
        <taxon>Desulfurobacterium</taxon>
    </lineage>
</organism>
<dbReference type="AlphaFoldDB" id="F0S0F3"/>
<feature type="binding site" evidence="10">
    <location>
        <position position="119"/>
    </location>
    <ligand>
        <name>L-histidine</name>
        <dbReference type="ChEBI" id="CHEBI:57595"/>
    </ligand>
</feature>
<dbReference type="InParanoid" id="F0S0F3"/>
<comment type="similarity">
    <text evidence="3 9">Belongs to the class-II aminoacyl-tRNA synthetase family. HisZ subfamily.</text>
</comment>
<accession>F0S0F3</accession>
<dbReference type="GO" id="GO:0000105">
    <property type="term" value="P:L-histidine biosynthetic process"/>
    <property type="evidence" value="ECO:0007669"/>
    <property type="project" value="UniProtKB-UniRule"/>
</dbReference>
<reference evidence="13" key="2">
    <citation type="submission" date="2011-02" db="EMBL/GenBank/DDBJ databases">
        <title>The complete genome of Desulfurobacterium thermolithotrophum DSM 11699.</title>
        <authorList>
            <consortium name="US DOE Joint Genome Institute (JGI-PGF)"/>
            <person name="Lucas S."/>
            <person name="Copeland A."/>
            <person name="Lapidus A."/>
            <person name="Bruce D."/>
            <person name="Goodwin L."/>
            <person name="Pitluck S."/>
            <person name="Kyrpides N."/>
            <person name="Mavromatis K."/>
            <person name="Pagani I."/>
            <person name="Ivanova N."/>
            <person name="Mikhailova N."/>
            <person name="Daligault H."/>
            <person name="Detter J.C."/>
            <person name="Tapia R."/>
            <person name="Han C."/>
            <person name="Land M."/>
            <person name="Hauser L."/>
            <person name="Markowitz V."/>
            <person name="Cheng J.-F."/>
            <person name="Hugenholtz P."/>
            <person name="Woyke T."/>
            <person name="Wu D."/>
            <person name="Spring S."/>
            <person name="Brambilla E."/>
            <person name="Klenk H.-P."/>
            <person name="Eisen J.A."/>
        </authorList>
    </citation>
    <scope>NUCLEOTIDE SEQUENCE [LARGE SCALE GENOMIC DNA]</scope>
    <source>
        <strain evidence="13">DSM 11699 / BSA</strain>
    </source>
</reference>
<sequence>MRPTEIPKGFKTFLPEEAEKRERILKIMEEVLSLWGYRLLSPPTIEYLSTFKIVDENLEEFSFKLVDRFTGKLMAIRPDFTPQVAKIVASSFKDDDPPFRFFYKGKIFRDAGKDREIFQFGFEVIGVSEVEADAEVVSVVVNILEKLGLSSFQIDIGNSEFLEGALEELKIPDREEFLKLLSHKDLSGIEIFLEERKISKDTRIKIEKLLELYGREEVLDSAYQLFENSKSRAALKRLKEMFAILKSYGFEKKVIFDLSEKRGMEYHKGITFEVFHPLYGFSLGSGGRYDGLMKKFGRNLPATGVALNVDALQELLEKKGLLKVEDSGDFYIIDLEKELHRAYELAKALRKLGYKVARDIVKRDLKSSLEIAFKKGFKNVIVLNRENDEHKCTLFLSNKKTYQYAYVPKAEEIVKAAALEKI</sequence>
<evidence type="ECO:0000256" key="3">
    <source>
        <dbReference type="ARBA" id="ARBA00005539"/>
    </source>
</evidence>
<dbReference type="GO" id="GO:0004821">
    <property type="term" value="F:histidine-tRNA ligase activity"/>
    <property type="evidence" value="ECO:0007669"/>
    <property type="project" value="TreeGrafter"/>
</dbReference>
<dbReference type="SUPFAM" id="SSF55681">
    <property type="entry name" value="Class II aaRS and biotin synthetases"/>
    <property type="match status" value="1"/>
</dbReference>
<dbReference type="RefSeq" id="WP_013637641.1">
    <property type="nucleotide sequence ID" value="NC_015185.1"/>
</dbReference>
<dbReference type="Proteomes" id="UP000007102">
    <property type="component" value="Chromosome"/>
</dbReference>
<comment type="subunit">
    <text evidence="5">Homodimer.</text>
</comment>
<evidence type="ECO:0000256" key="5">
    <source>
        <dbReference type="ARBA" id="ARBA00011738"/>
    </source>
</evidence>
<evidence type="ECO:0000313" key="12">
    <source>
        <dbReference type="EMBL" id="ADY72681.1"/>
    </source>
</evidence>
<evidence type="ECO:0000256" key="9">
    <source>
        <dbReference type="HAMAP-Rule" id="MF_00125"/>
    </source>
</evidence>
<dbReference type="GO" id="GO:0016757">
    <property type="term" value="F:glycosyltransferase activity"/>
    <property type="evidence" value="ECO:0007669"/>
    <property type="project" value="UniProtKB-KW"/>
</dbReference>
<evidence type="ECO:0000256" key="8">
    <source>
        <dbReference type="ARBA" id="ARBA00025246"/>
    </source>
</evidence>
<dbReference type="eggNOG" id="COG3705">
    <property type="taxonomic scope" value="Bacteria"/>
</dbReference>
<feature type="binding site" evidence="10">
    <location>
        <begin position="79"/>
        <end position="81"/>
    </location>
    <ligand>
        <name>L-histidine</name>
        <dbReference type="ChEBI" id="CHEBI:57595"/>
    </ligand>
</feature>
<feature type="binding site" evidence="10">
    <location>
        <position position="123"/>
    </location>
    <ligand>
        <name>L-histidine</name>
        <dbReference type="ChEBI" id="CHEBI:57595"/>
    </ligand>
</feature>
<keyword evidence="9" id="KW-0028">Amino-acid biosynthesis</keyword>
<keyword evidence="12" id="KW-0808">Transferase</keyword>
<comment type="subunit">
    <text evidence="4 9">Heteromultimer composed of HisG and HisZ subunits.</text>
</comment>
<feature type="domain" description="Aminoacyl-transfer RNA synthetases class-II family profile" evidence="11">
    <location>
        <begin position="21"/>
        <end position="316"/>
    </location>
</feature>
<feature type="binding site" evidence="10">
    <location>
        <position position="262"/>
    </location>
    <ligand>
        <name>L-histidine</name>
        <dbReference type="ChEBI" id="CHEBI:57595"/>
    </ligand>
</feature>
<keyword evidence="7 9" id="KW-0963">Cytoplasm</keyword>
<dbReference type="CDD" id="cd00773">
    <property type="entry name" value="HisRS-like_core"/>
    <property type="match status" value="1"/>
</dbReference>
<dbReference type="PANTHER" id="PTHR43707:SF1">
    <property type="entry name" value="HISTIDINE--TRNA LIGASE, MITOCHONDRIAL-RELATED"/>
    <property type="match status" value="1"/>
</dbReference>
<evidence type="ECO:0000256" key="2">
    <source>
        <dbReference type="ARBA" id="ARBA00004667"/>
    </source>
</evidence>
<gene>
    <name evidence="9" type="primary">hisZ</name>
    <name evidence="12" type="ordered locus">Dester_0021</name>
</gene>
<proteinExistence type="inferred from homology"/>
<dbReference type="PIRSF" id="PIRSF001549">
    <property type="entry name" value="His-tRNA_synth"/>
    <property type="match status" value="1"/>
</dbReference>
<dbReference type="InterPro" id="IPR004516">
    <property type="entry name" value="HisRS/HisZ"/>
</dbReference>
<evidence type="ECO:0000259" key="11">
    <source>
        <dbReference type="PROSITE" id="PS50862"/>
    </source>
</evidence>
<name>F0S0F3_DESTD</name>
<dbReference type="UniPathway" id="UPA00031">
    <property type="reaction ID" value="UER00006"/>
</dbReference>
<keyword evidence="12" id="KW-0436">Ligase</keyword>
<evidence type="ECO:0000256" key="1">
    <source>
        <dbReference type="ARBA" id="ARBA00004496"/>
    </source>
</evidence>
<dbReference type="PROSITE" id="PS50862">
    <property type="entry name" value="AA_TRNA_LIGASE_II"/>
    <property type="match status" value="1"/>
</dbReference>
<protein>
    <recommendedName>
        <fullName evidence="6 9">ATP phosphoribosyltransferase regulatory subunit</fullName>
    </recommendedName>
</protein>
<dbReference type="PANTHER" id="PTHR43707">
    <property type="entry name" value="HISTIDYL-TRNA SYNTHETASE"/>
    <property type="match status" value="1"/>
</dbReference>
<dbReference type="Pfam" id="PF13393">
    <property type="entry name" value="tRNA-synt_His"/>
    <property type="match status" value="1"/>
</dbReference>
<feature type="binding site" evidence="10">
    <location>
        <position position="109"/>
    </location>
    <ligand>
        <name>L-histidine</name>
        <dbReference type="ChEBI" id="CHEBI:57595"/>
    </ligand>
</feature>
<dbReference type="GO" id="GO:0005737">
    <property type="term" value="C:cytoplasm"/>
    <property type="evidence" value="ECO:0007669"/>
    <property type="project" value="UniProtKB-SubCell"/>
</dbReference>
<comment type="subcellular location">
    <subcellularLocation>
        <location evidence="1 9">Cytoplasm</location>
    </subcellularLocation>
</comment>
<evidence type="ECO:0000256" key="7">
    <source>
        <dbReference type="ARBA" id="ARBA00022490"/>
    </source>
</evidence>
<keyword evidence="12" id="KW-0328">Glycosyltransferase</keyword>
<evidence type="ECO:0000256" key="6">
    <source>
        <dbReference type="ARBA" id="ARBA00020397"/>
    </source>
</evidence>
<dbReference type="EMBL" id="CP002543">
    <property type="protein sequence ID" value="ADY72681.1"/>
    <property type="molecule type" value="Genomic_DNA"/>
</dbReference>
<comment type="function">
    <text evidence="8 9">Required for the first step of histidine biosynthesis. May allow the feedback regulation of ATP phosphoribosyltransferase activity by histidine.</text>
</comment>
<dbReference type="HAMAP" id="MF_00125">
    <property type="entry name" value="HisZ"/>
    <property type="match status" value="1"/>
</dbReference>
<dbReference type="InterPro" id="IPR006195">
    <property type="entry name" value="aa-tRNA-synth_II"/>
</dbReference>
<dbReference type="GO" id="GO:0006427">
    <property type="term" value="P:histidyl-tRNA aminoacylation"/>
    <property type="evidence" value="ECO:0007669"/>
    <property type="project" value="TreeGrafter"/>
</dbReference>
<keyword evidence="13" id="KW-1185">Reference proteome</keyword>
<dbReference type="InterPro" id="IPR004517">
    <property type="entry name" value="HisZ"/>
</dbReference>
<dbReference type="OrthoDB" id="9800814at2"/>
<dbReference type="InterPro" id="IPR045864">
    <property type="entry name" value="aa-tRNA-synth_II/BPL/LPL"/>
</dbReference>
<dbReference type="STRING" id="868864.Dester_0021"/>
<dbReference type="KEGG" id="dte:Dester_0021"/>
<dbReference type="Gene3D" id="3.30.930.10">
    <property type="entry name" value="Bira Bifunctional Protein, Domain 2"/>
    <property type="match status" value="1"/>
</dbReference>
<comment type="miscellaneous">
    <text evidence="9">This function is generally fulfilled by the C-terminal part of HisG, which is missing in some bacteria such as this one.</text>
</comment>
<dbReference type="NCBIfam" id="TIGR00443">
    <property type="entry name" value="hisZ_biosyn_reg"/>
    <property type="match status" value="1"/>
</dbReference>
<reference evidence="12 13" key="1">
    <citation type="journal article" date="2011" name="Stand. Genomic Sci.">
        <title>Complete genome sequence of the thermophilic sulfur-reducer Desulfurobacterium thermolithotrophum type strain (BSA(T)) from a deep-sea hydrothermal vent.</title>
        <authorList>
            <person name="Goker M."/>
            <person name="Daligault H."/>
            <person name="Mwirichia R."/>
            <person name="Lapidus A."/>
            <person name="Lucas S."/>
            <person name="Deshpande S."/>
            <person name="Pagani I."/>
            <person name="Tapia R."/>
            <person name="Cheng J.F."/>
            <person name="Goodwin L."/>
            <person name="Pitluck S."/>
            <person name="Liolios K."/>
            <person name="Ivanova N."/>
            <person name="Mavromatis K."/>
            <person name="Mikhailova N."/>
            <person name="Pati A."/>
            <person name="Chen A."/>
            <person name="Palaniappan K."/>
            <person name="Han C."/>
            <person name="Land M."/>
            <person name="Hauser L."/>
            <person name="Pan C."/>
            <person name="Brambilla E.M."/>
            <person name="Rohde M."/>
            <person name="Spring S."/>
            <person name="Sikorski J."/>
            <person name="Wirth R."/>
            <person name="Detter J.C."/>
            <person name="Woyke T."/>
            <person name="Bristow J."/>
            <person name="Eisen J.A."/>
            <person name="Markowitz V."/>
            <person name="Hugenholtz P."/>
            <person name="Kyrpides N.C."/>
            <person name="Klenk H.P."/>
        </authorList>
    </citation>
    <scope>NUCLEOTIDE SEQUENCE [LARGE SCALE GENOMIC DNA]</scope>
    <source>
        <strain evidence="13">DSM 11699 / BSA</strain>
    </source>
</reference>
<comment type="pathway">
    <text evidence="2 9">Amino-acid biosynthesis; L-histidine biosynthesis; L-histidine from 5-phospho-alpha-D-ribose 1-diphosphate: step 1/9.</text>
</comment>
<dbReference type="HOGENOM" id="CLU_025113_0_3_0"/>
<dbReference type="InterPro" id="IPR041715">
    <property type="entry name" value="HisRS-like_core"/>
</dbReference>
<evidence type="ECO:0000256" key="4">
    <source>
        <dbReference type="ARBA" id="ARBA00011496"/>
    </source>
</evidence>
<keyword evidence="9" id="KW-0368">Histidine biosynthesis</keyword>